<dbReference type="AlphaFoldDB" id="A0A9N9PIS3"/>
<comment type="caution">
    <text evidence="1">The sequence shown here is derived from an EMBL/GenBank/DDBJ whole genome shotgun (WGS) entry which is preliminary data.</text>
</comment>
<reference evidence="1" key="1">
    <citation type="submission" date="2021-06" db="EMBL/GenBank/DDBJ databases">
        <authorList>
            <person name="Kallberg Y."/>
            <person name="Tangrot J."/>
            <person name="Rosling A."/>
        </authorList>
    </citation>
    <scope>NUCLEOTIDE SEQUENCE</scope>
    <source>
        <strain evidence="1">FL966</strain>
    </source>
</reference>
<gene>
    <name evidence="1" type="ORF">CPELLU_LOCUS19965</name>
</gene>
<proteinExistence type="predicted"/>
<evidence type="ECO:0000313" key="2">
    <source>
        <dbReference type="Proteomes" id="UP000789759"/>
    </source>
</evidence>
<feature type="non-terminal residue" evidence="1">
    <location>
        <position position="1"/>
    </location>
</feature>
<evidence type="ECO:0000313" key="1">
    <source>
        <dbReference type="EMBL" id="CAG8824125.1"/>
    </source>
</evidence>
<sequence>FKRKSIQDRVLIKNPTEDNPYMEEVKNLSIQKEIQNMDMNETCLQEQVTEEITSDYDMDSKTDT</sequence>
<feature type="non-terminal residue" evidence="1">
    <location>
        <position position="64"/>
    </location>
</feature>
<dbReference type="Proteomes" id="UP000789759">
    <property type="component" value="Unassembled WGS sequence"/>
</dbReference>
<accession>A0A9N9PIS3</accession>
<name>A0A9N9PIS3_9GLOM</name>
<keyword evidence="2" id="KW-1185">Reference proteome</keyword>
<protein>
    <submittedName>
        <fullName evidence="1">14054_t:CDS:1</fullName>
    </submittedName>
</protein>
<dbReference type="EMBL" id="CAJVQA010053868">
    <property type="protein sequence ID" value="CAG8824125.1"/>
    <property type="molecule type" value="Genomic_DNA"/>
</dbReference>
<organism evidence="1 2">
    <name type="scientific">Cetraspora pellucida</name>
    <dbReference type="NCBI Taxonomy" id="1433469"/>
    <lineage>
        <taxon>Eukaryota</taxon>
        <taxon>Fungi</taxon>
        <taxon>Fungi incertae sedis</taxon>
        <taxon>Mucoromycota</taxon>
        <taxon>Glomeromycotina</taxon>
        <taxon>Glomeromycetes</taxon>
        <taxon>Diversisporales</taxon>
        <taxon>Gigasporaceae</taxon>
        <taxon>Cetraspora</taxon>
    </lineage>
</organism>